<dbReference type="VEuPathDB" id="GiardiaDB:QR46_4760"/>
<dbReference type="Proteomes" id="UP000070089">
    <property type="component" value="Unassembled WGS sequence"/>
</dbReference>
<keyword evidence="1" id="KW-0812">Transmembrane</keyword>
<feature type="signal peptide" evidence="2">
    <location>
        <begin position="1"/>
        <end position="21"/>
    </location>
</feature>
<keyword evidence="2" id="KW-0732">Signal</keyword>
<dbReference type="OrthoDB" id="10260603at2759"/>
<reference evidence="3 4" key="1">
    <citation type="journal article" date="2015" name="Mol. Biochem. Parasitol.">
        <title>Identification of polymorphic genes for use in assemblage B genotyping assays through comparative genomics of multiple assemblage B Giardia duodenalis isolates.</title>
        <authorList>
            <person name="Wielinga C."/>
            <person name="Thompson R.C."/>
            <person name="Monis P."/>
            <person name="Ryan U."/>
        </authorList>
    </citation>
    <scope>NUCLEOTIDE SEQUENCE [LARGE SCALE GENOMIC DNA]</scope>
    <source>
        <strain evidence="3 4">BAH15c1</strain>
    </source>
</reference>
<comment type="caution">
    <text evidence="3">The sequence shown here is derived from an EMBL/GenBank/DDBJ whole genome shotgun (WGS) entry which is preliminary data.</text>
</comment>
<dbReference type="EMBL" id="JXTI01000218">
    <property type="protein sequence ID" value="KWX11284.1"/>
    <property type="molecule type" value="Genomic_DNA"/>
</dbReference>
<evidence type="ECO:0000256" key="2">
    <source>
        <dbReference type="SAM" id="SignalP"/>
    </source>
</evidence>
<evidence type="ECO:0000256" key="1">
    <source>
        <dbReference type="SAM" id="Phobius"/>
    </source>
</evidence>
<proteinExistence type="predicted"/>
<name>A0A132NMM8_GIAIN</name>
<keyword evidence="1" id="KW-0472">Membrane</keyword>
<feature type="transmembrane region" description="Helical" evidence="1">
    <location>
        <begin position="257"/>
        <end position="281"/>
    </location>
</feature>
<dbReference type="AlphaFoldDB" id="A0A132NMM8"/>
<protein>
    <submittedName>
        <fullName evidence="3">Uncharacterized protein</fullName>
    </submittedName>
</protein>
<organism evidence="3 4">
    <name type="scientific">Giardia duodenalis assemblage B</name>
    <dbReference type="NCBI Taxonomy" id="1394984"/>
    <lineage>
        <taxon>Eukaryota</taxon>
        <taxon>Metamonada</taxon>
        <taxon>Diplomonadida</taxon>
        <taxon>Hexamitidae</taxon>
        <taxon>Giardiinae</taxon>
        <taxon>Giardia</taxon>
    </lineage>
</organism>
<keyword evidence="1" id="KW-1133">Transmembrane helix</keyword>
<sequence length="364" mass="38519">MLNLPCLIDCMLLSVLVLCYSESVKLEPLSNMSLKTTLTLPLSSSGNSLSISHIKLTFPQPHGSVFTTTKSIDGTLESSNSLQLIFSCQSPDSVNNCTVLMSEIFSQNTSLADISLDFVTPDYSVLFSKCTFDMGASGVTAWKSSSTTFDSGSSLTITVSTASNTVISTCSSCNISYDATSFACIPSSGSITVTKVGTTGVSISLSTDTCPELPKHIKSMQTARAILYSCTCTLSGSTSTQSPATFTVLELRHPVNVGIILLDVFFVVGTIACIVLIVIGLMKFSDPGTCKCQSKLHKRKQAHLAAHGDSQGQLTAHVPATIDALSTTEPSVLGEIRSDVDMSCISHQTNTGGSRPLFTQRVSQ</sequence>
<gene>
    <name evidence="3" type="ORF">QR46_4760</name>
</gene>
<accession>A0A132NMM8</accession>
<evidence type="ECO:0000313" key="3">
    <source>
        <dbReference type="EMBL" id="KWX11284.1"/>
    </source>
</evidence>
<evidence type="ECO:0000313" key="4">
    <source>
        <dbReference type="Proteomes" id="UP000070089"/>
    </source>
</evidence>
<feature type="chain" id="PRO_5007800033" evidence="2">
    <location>
        <begin position="22"/>
        <end position="364"/>
    </location>
</feature>